<dbReference type="InterPro" id="IPR036410">
    <property type="entry name" value="HSP_DnaJ_Cys-rich_dom_sf"/>
</dbReference>
<evidence type="ECO:0000313" key="2">
    <source>
        <dbReference type="EMBL" id="GAA0235790.1"/>
    </source>
</evidence>
<feature type="transmembrane region" description="Helical" evidence="1">
    <location>
        <begin position="26"/>
        <end position="46"/>
    </location>
</feature>
<keyword evidence="3" id="KW-1185">Reference proteome</keyword>
<dbReference type="EMBL" id="BAAAGX010000008">
    <property type="protein sequence ID" value="GAA0235790.1"/>
    <property type="molecule type" value="Genomic_DNA"/>
</dbReference>
<proteinExistence type="predicted"/>
<dbReference type="RefSeq" id="WP_344648612.1">
    <property type="nucleotide sequence ID" value="NZ_BAAAGX010000008.1"/>
</dbReference>
<accession>A0ABP3DLL3</accession>
<organism evidence="2 3">
    <name type="scientific">Cryptosporangium japonicum</name>
    <dbReference type="NCBI Taxonomy" id="80872"/>
    <lineage>
        <taxon>Bacteria</taxon>
        <taxon>Bacillati</taxon>
        <taxon>Actinomycetota</taxon>
        <taxon>Actinomycetes</taxon>
        <taxon>Cryptosporangiales</taxon>
        <taxon>Cryptosporangiaceae</taxon>
        <taxon>Cryptosporangium</taxon>
    </lineage>
</organism>
<dbReference type="SUPFAM" id="SSF57938">
    <property type="entry name" value="DnaJ/Hsp40 cysteine-rich domain"/>
    <property type="match status" value="1"/>
</dbReference>
<evidence type="ECO:0000313" key="3">
    <source>
        <dbReference type="Proteomes" id="UP001500967"/>
    </source>
</evidence>
<dbReference type="Gene3D" id="6.20.20.10">
    <property type="match status" value="1"/>
</dbReference>
<dbReference type="Proteomes" id="UP001500967">
    <property type="component" value="Unassembled WGS sequence"/>
</dbReference>
<protein>
    <recommendedName>
        <fullName evidence="4">Molecular chaperone DnaJ</fullName>
    </recommendedName>
</protein>
<evidence type="ECO:0000256" key="1">
    <source>
        <dbReference type="SAM" id="Phobius"/>
    </source>
</evidence>
<keyword evidence="1" id="KW-1133">Transmembrane helix</keyword>
<name>A0ABP3DLL3_9ACTN</name>
<sequence length="90" mass="9862">MRILLGLSVLVVAAVAADRVLAVTGMPLPVYLAIVLGLALVAPFGVRRWHLRHPDRCEYCRGRGSTTFVAARRLRTRMCSFCHGSGRVSI</sequence>
<keyword evidence="1" id="KW-0472">Membrane</keyword>
<reference evidence="3" key="1">
    <citation type="journal article" date="2019" name="Int. J. Syst. Evol. Microbiol.">
        <title>The Global Catalogue of Microorganisms (GCM) 10K type strain sequencing project: providing services to taxonomists for standard genome sequencing and annotation.</title>
        <authorList>
            <consortium name="The Broad Institute Genomics Platform"/>
            <consortium name="The Broad Institute Genome Sequencing Center for Infectious Disease"/>
            <person name="Wu L."/>
            <person name="Ma J."/>
        </authorList>
    </citation>
    <scope>NUCLEOTIDE SEQUENCE [LARGE SCALE GENOMIC DNA]</scope>
    <source>
        <strain evidence="3">JCM 10425</strain>
    </source>
</reference>
<keyword evidence="1" id="KW-0812">Transmembrane</keyword>
<comment type="caution">
    <text evidence="2">The sequence shown here is derived from an EMBL/GenBank/DDBJ whole genome shotgun (WGS) entry which is preliminary data.</text>
</comment>
<gene>
    <name evidence="2" type="ORF">GCM10009539_21390</name>
</gene>
<evidence type="ECO:0008006" key="4">
    <source>
        <dbReference type="Google" id="ProtNLM"/>
    </source>
</evidence>